<protein>
    <submittedName>
        <fullName evidence="1">Uncharacterized protein</fullName>
    </submittedName>
</protein>
<evidence type="ECO:0000313" key="2">
    <source>
        <dbReference type="Proteomes" id="UP000217790"/>
    </source>
</evidence>
<evidence type="ECO:0000313" key="1">
    <source>
        <dbReference type="EMBL" id="PBK85965.1"/>
    </source>
</evidence>
<keyword evidence="2" id="KW-1185">Reference proteome</keyword>
<dbReference type="Proteomes" id="UP000217790">
    <property type="component" value="Unassembled WGS sequence"/>
</dbReference>
<organism evidence="1 2">
    <name type="scientific">Armillaria gallica</name>
    <name type="common">Bulbous honey fungus</name>
    <name type="synonym">Armillaria bulbosa</name>
    <dbReference type="NCBI Taxonomy" id="47427"/>
    <lineage>
        <taxon>Eukaryota</taxon>
        <taxon>Fungi</taxon>
        <taxon>Dikarya</taxon>
        <taxon>Basidiomycota</taxon>
        <taxon>Agaricomycotina</taxon>
        <taxon>Agaricomycetes</taxon>
        <taxon>Agaricomycetidae</taxon>
        <taxon>Agaricales</taxon>
        <taxon>Marasmiineae</taxon>
        <taxon>Physalacriaceae</taxon>
        <taxon>Armillaria</taxon>
    </lineage>
</organism>
<accession>A0A2H3CSE7</accession>
<gene>
    <name evidence="1" type="ORF">ARMGADRAFT_1035946</name>
</gene>
<reference evidence="2" key="1">
    <citation type="journal article" date="2017" name="Nat. Ecol. Evol.">
        <title>Genome expansion and lineage-specific genetic innovations in the forest pathogenic fungi Armillaria.</title>
        <authorList>
            <person name="Sipos G."/>
            <person name="Prasanna A.N."/>
            <person name="Walter M.C."/>
            <person name="O'Connor E."/>
            <person name="Balint B."/>
            <person name="Krizsan K."/>
            <person name="Kiss B."/>
            <person name="Hess J."/>
            <person name="Varga T."/>
            <person name="Slot J."/>
            <person name="Riley R."/>
            <person name="Boka B."/>
            <person name="Rigling D."/>
            <person name="Barry K."/>
            <person name="Lee J."/>
            <person name="Mihaltcheva S."/>
            <person name="LaButti K."/>
            <person name="Lipzen A."/>
            <person name="Waldron R."/>
            <person name="Moloney N.M."/>
            <person name="Sperisen C."/>
            <person name="Kredics L."/>
            <person name="Vagvoelgyi C."/>
            <person name="Patrignani A."/>
            <person name="Fitzpatrick D."/>
            <person name="Nagy I."/>
            <person name="Doyle S."/>
            <person name="Anderson J.B."/>
            <person name="Grigoriev I.V."/>
            <person name="Gueldener U."/>
            <person name="Muensterkoetter M."/>
            <person name="Nagy L.G."/>
        </authorList>
    </citation>
    <scope>NUCLEOTIDE SEQUENCE [LARGE SCALE GENOMIC DNA]</scope>
    <source>
        <strain evidence="2">Ar21-2</strain>
    </source>
</reference>
<sequence>MDLISMNKIDETGRTQISMKQECELTMALQCGIFFESIHVSVKKELSLSLLVMNGSRGHVSVQTTTNEGYIIRKEHSHPVMVSFAFLCTPTNLLPKHGILDLSEEKWIDDTISLDYRNKRVEGGVHWGRISSVYTAVHGSTWMYIRLNRFTSVYTGVHPVKSSCTLWWIEQRKVSKLRMKMKDDKREIQQAITVQSSMDGLLRDASISYNTGLLACEKPGTPLETDTLYNCRRSSKL</sequence>
<dbReference type="AlphaFoldDB" id="A0A2H3CSE7"/>
<dbReference type="InParanoid" id="A0A2H3CSE7"/>
<proteinExistence type="predicted"/>
<dbReference type="EMBL" id="KZ293687">
    <property type="protein sequence ID" value="PBK85965.1"/>
    <property type="molecule type" value="Genomic_DNA"/>
</dbReference>
<name>A0A2H3CSE7_ARMGA</name>